<dbReference type="PANTHER" id="PTHR28630:SF3">
    <property type="entry name" value="PEROXIREDOXIN-LIKE 2C"/>
    <property type="match status" value="1"/>
</dbReference>
<sequence>MASSEPTKIEKVVKINLSRGINDEVTVDIERLEDLFVLDEEGNSIRFGDLFKDKKTVVVLLRHPQCFTAKEYAEDLAKIPDDYLEKGNVQLVTIGPHGPDLIPMFREETGFRHAMLCDPDAAIYKAIGCKCDELNGNNQDPTTSKHVKSGWLSGILSSTYRAMWYRDFKANLLLNGACLVLGPGKQVHSSHLDKGMFDQMPINAILEAVCGLTMSFPKDRRVLKV</sequence>
<dbReference type="Pfam" id="PF13911">
    <property type="entry name" value="AhpC-TSA_2"/>
    <property type="match status" value="1"/>
</dbReference>
<proteinExistence type="predicted"/>
<dbReference type="InterPro" id="IPR036249">
    <property type="entry name" value="Thioredoxin-like_sf"/>
</dbReference>
<evidence type="ECO:0000313" key="2">
    <source>
        <dbReference type="WBParaSite" id="maker-uti_cns_0002953-snap-gene-0.15-mRNA-1"/>
    </source>
</evidence>
<dbReference type="AlphaFoldDB" id="A0A1I8GSJ3"/>
<dbReference type="CDD" id="cd02970">
    <property type="entry name" value="PRX_like2"/>
    <property type="match status" value="1"/>
</dbReference>
<dbReference type="SUPFAM" id="SSF52833">
    <property type="entry name" value="Thioredoxin-like"/>
    <property type="match status" value="1"/>
</dbReference>
<dbReference type="InterPro" id="IPR032801">
    <property type="entry name" value="PXL2A/B/C"/>
</dbReference>
<evidence type="ECO:0000313" key="1">
    <source>
        <dbReference type="Proteomes" id="UP000095280"/>
    </source>
</evidence>
<accession>A0A1I8GSJ3</accession>
<keyword evidence="1" id="KW-1185">Reference proteome</keyword>
<protein>
    <submittedName>
        <fullName evidence="2">Thioredoxin-like protein AAED1</fullName>
    </submittedName>
</protein>
<name>A0A1I8GSJ3_9PLAT</name>
<reference evidence="2" key="1">
    <citation type="submission" date="2016-11" db="UniProtKB">
        <authorList>
            <consortium name="WormBaseParasite"/>
        </authorList>
    </citation>
    <scope>IDENTIFICATION</scope>
</reference>
<dbReference type="PANTHER" id="PTHR28630">
    <property type="match status" value="1"/>
</dbReference>
<dbReference type="Proteomes" id="UP000095280">
    <property type="component" value="Unplaced"/>
</dbReference>
<dbReference type="Gene3D" id="3.40.30.10">
    <property type="entry name" value="Glutaredoxin"/>
    <property type="match status" value="1"/>
</dbReference>
<organism evidence="1 2">
    <name type="scientific">Macrostomum lignano</name>
    <dbReference type="NCBI Taxonomy" id="282301"/>
    <lineage>
        <taxon>Eukaryota</taxon>
        <taxon>Metazoa</taxon>
        <taxon>Spiralia</taxon>
        <taxon>Lophotrochozoa</taxon>
        <taxon>Platyhelminthes</taxon>
        <taxon>Rhabditophora</taxon>
        <taxon>Macrostomorpha</taxon>
        <taxon>Macrostomida</taxon>
        <taxon>Macrostomidae</taxon>
        <taxon>Macrostomum</taxon>
    </lineage>
</organism>
<dbReference type="WBParaSite" id="maker-uti_cns_0002953-snap-gene-0.15-mRNA-1">
    <property type="protein sequence ID" value="maker-uti_cns_0002953-snap-gene-0.15-mRNA-1"/>
    <property type="gene ID" value="maker-uti_cns_0002953-snap-gene-0.15"/>
</dbReference>